<keyword evidence="5" id="KW-1185">Reference proteome</keyword>
<reference evidence="5" key="1">
    <citation type="journal article" date="2019" name="Int. J. Syst. Evol. Microbiol.">
        <title>The Global Catalogue of Microorganisms (GCM) 10K type strain sequencing project: providing services to taxonomists for standard genome sequencing and annotation.</title>
        <authorList>
            <consortium name="The Broad Institute Genomics Platform"/>
            <consortium name="The Broad Institute Genome Sequencing Center for Infectious Disease"/>
            <person name="Wu L."/>
            <person name="Ma J."/>
        </authorList>
    </citation>
    <scope>NUCLEOTIDE SEQUENCE [LARGE SCALE GENOMIC DNA]</scope>
    <source>
        <strain evidence="5">JCM 4737</strain>
    </source>
</reference>
<accession>A0ABQ3DH51</accession>
<dbReference type="RefSeq" id="WP_138894650.1">
    <property type="nucleotide sequence ID" value="NZ_BMVO01000003.1"/>
</dbReference>
<protein>
    <recommendedName>
        <fullName evidence="6">O-methyltransferase</fullName>
    </recommendedName>
</protein>
<proteinExistence type="predicted"/>
<dbReference type="EMBL" id="BMVO01000003">
    <property type="protein sequence ID" value="GHA94768.1"/>
    <property type="molecule type" value="Genomic_DNA"/>
</dbReference>
<dbReference type="SUPFAM" id="SSF53335">
    <property type="entry name" value="S-adenosyl-L-methionine-dependent methyltransferases"/>
    <property type="match status" value="1"/>
</dbReference>
<dbReference type="Gene3D" id="3.40.50.150">
    <property type="entry name" value="Vaccinia Virus protein VP39"/>
    <property type="match status" value="1"/>
</dbReference>
<dbReference type="PANTHER" id="PTHR43167:SF1">
    <property type="entry name" value="PUTATIVE (AFU_ORTHOLOGUE AFUA_6G01830)-RELATED"/>
    <property type="match status" value="1"/>
</dbReference>
<evidence type="ECO:0000256" key="2">
    <source>
        <dbReference type="ARBA" id="ARBA00022679"/>
    </source>
</evidence>
<organism evidence="4 5">
    <name type="scientific">Streptomyces chryseus</name>
    <dbReference type="NCBI Taxonomy" id="68186"/>
    <lineage>
        <taxon>Bacteria</taxon>
        <taxon>Bacillati</taxon>
        <taxon>Actinomycetota</taxon>
        <taxon>Actinomycetes</taxon>
        <taxon>Kitasatosporales</taxon>
        <taxon>Streptomycetaceae</taxon>
        <taxon>Streptomyces</taxon>
    </lineage>
</organism>
<keyword evidence="2" id="KW-0808">Transferase</keyword>
<evidence type="ECO:0000256" key="1">
    <source>
        <dbReference type="ARBA" id="ARBA00022603"/>
    </source>
</evidence>
<keyword evidence="3" id="KW-0949">S-adenosyl-L-methionine</keyword>
<comment type="caution">
    <text evidence="4">The sequence shown here is derived from an EMBL/GenBank/DDBJ whole genome shotgun (WGS) entry which is preliminary data.</text>
</comment>
<evidence type="ECO:0000256" key="3">
    <source>
        <dbReference type="ARBA" id="ARBA00022691"/>
    </source>
</evidence>
<dbReference type="Pfam" id="PF01596">
    <property type="entry name" value="Methyltransf_3"/>
    <property type="match status" value="1"/>
</dbReference>
<evidence type="ECO:0000313" key="4">
    <source>
        <dbReference type="EMBL" id="GHA94768.1"/>
    </source>
</evidence>
<dbReference type="PANTHER" id="PTHR43167">
    <property type="entry name" value="PUTATIVE (AFU_ORTHOLOGUE AFUA_6G01830)-RELATED"/>
    <property type="match status" value="1"/>
</dbReference>
<dbReference type="InterPro" id="IPR029063">
    <property type="entry name" value="SAM-dependent_MTases_sf"/>
</dbReference>
<evidence type="ECO:0008006" key="6">
    <source>
        <dbReference type="Google" id="ProtNLM"/>
    </source>
</evidence>
<evidence type="ECO:0000313" key="5">
    <source>
        <dbReference type="Proteomes" id="UP000599437"/>
    </source>
</evidence>
<dbReference type="Proteomes" id="UP000599437">
    <property type="component" value="Unassembled WGS sequence"/>
</dbReference>
<gene>
    <name evidence="4" type="ORF">GCM10010346_16980</name>
</gene>
<sequence length="192" mass="20978">MHDAPYIRPPRLDAILADARHAEFAMSCEDRTGSLLATLAASKPGGHFVELGTGVGAGAAWLAAGMTADARLTTVEADKDVQAIARRHLGDDPRIEFVHADADAWLTEQQPTPTFDFAYVDCRPGKYLRLPDLLALLKPGALYVVDDMLPQATWPEDHQPRVDGFLERLPDVPNWRATPMNWASGLVVAARI</sequence>
<keyword evidence="1" id="KW-0489">Methyltransferase</keyword>
<name>A0ABQ3DH51_9ACTN</name>
<dbReference type="InterPro" id="IPR002935">
    <property type="entry name" value="SAM_O-MeTrfase"/>
</dbReference>